<feature type="region of interest" description="Disordered" evidence="6">
    <location>
        <begin position="827"/>
        <end position="874"/>
    </location>
</feature>
<dbReference type="GO" id="GO:0042734">
    <property type="term" value="C:presynaptic membrane"/>
    <property type="evidence" value="ECO:0007669"/>
    <property type="project" value="TreeGrafter"/>
</dbReference>
<dbReference type="Gene3D" id="3.30.40.10">
    <property type="entry name" value="Zinc/RING finger domain, C3HC4 (zinc finger)"/>
    <property type="match status" value="1"/>
</dbReference>
<evidence type="ECO:0000313" key="10">
    <source>
        <dbReference type="EMBL" id="GFG38060.1"/>
    </source>
</evidence>
<feature type="compositionally biased region" description="Low complexity" evidence="6">
    <location>
        <begin position="9"/>
        <end position="18"/>
    </location>
</feature>
<dbReference type="CDD" id="cd06714">
    <property type="entry name" value="PDZ_RIM-like"/>
    <property type="match status" value="1"/>
</dbReference>
<evidence type="ECO:0000256" key="1">
    <source>
        <dbReference type="ARBA" id="ARBA00022771"/>
    </source>
</evidence>
<accession>A0A6L2Q2B2</accession>
<feature type="non-terminal residue" evidence="10">
    <location>
        <position position="1"/>
    </location>
</feature>
<dbReference type="GO" id="GO:0008270">
    <property type="term" value="F:zinc ion binding"/>
    <property type="evidence" value="ECO:0007669"/>
    <property type="project" value="UniProtKB-KW"/>
</dbReference>
<dbReference type="PROSITE" id="PS50089">
    <property type="entry name" value="ZF_RING_2"/>
    <property type="match status" value="1"/>
</dbReference>
<feature type="domain" description="PDZ" evidence="9">
    <location>
        <begin position="455"/>
        <end position="546"/>
    </location>
</feature>
<dbReference type="InterPro" id="IPR001478">
    <property type="entry name" value="PDZ"/>
</dbReference>
<dbReference type="InterPro" id="IPR036034">
    <property type="entry name" value="PDZ_sf"/>
</dbReference>
<dbReference type="SMART" id="SM00228">
    <property type="entry name" value="PDZ"/>
    <property type="match status" value="1"/>
</dbReference>
<feature type="compositionally biased region" description="Basic and acidic residues" evidence="6">
    <location>
        <begin position="773"/>
        <end position="784"/>
    </location>
</feature>
<keyword evidence="2" id="KW-0862">Zinc</keyword>
<evidence type="ECO:0000259" key="7">
    <source>
        <dbReference type="PROSITE" id="PS50004"/>
    </source>
</evidence>
<evidence type="ECO:0000256" key="5">
    <source>
        <dbReference type="PROSITE-ProRule" id="PRU00175"/>
    </source>
</evidence>
<dbReference type="SUPFAM" id="SSF57903">
    <property type="entry name" value="FYVE/PHD zinc finger"/>
    <property type="match status" value="1"/>
</dbReference>
<evidence type="ECO:0000259" key="8">
    <source>
        <dbReference type="PROSITE" id="PS50089"/>
    </source>
</evidence>
<gene>
    <name evidence="10" type="ORF">Cfor_10641</name>
</gene>
<dbReference type="Gene3D" id="2.60.40.150">
    <property type="entry name" value="C2 domain"/>
    <property type="match status" value="2"/>
</dbReference>
<evidence type="ECO:0000256" key="3">
    <source>
        <dbReference type="ARBA" id="ARBA00023018"/>
    </source>
</evidence>
<feature type="region of interest" description="Disordered" evidence="6">
    <location>
        <begin position="1"/>
        <end position="42"/>
    </location>
</feature>
<dbReference type="FunCoup" id="A0A6L2Q2B2">
    <property type="interactions" value="6"/>
</dbReference>
<dbReference type="Gene3D" id="2.30.42.10">
    <property type="match status" value="1"/>
</dbReference>
<reference evidence="11" key="1">
    <citation type="submission" date="2020-01" db="EMBL/GenBank/DDBJ databases">
        <title>Draft genome sequence of the Termite Coptotermes fromosanus.</title>
        <authorList>
            <person name="Itakura S."/>
            <person name="Yosikawa Y."/>
            <person name="Umezawa K."/>
        </authorList>
    </citation>
    <scope>NUCLEOTIDE SEQUENCE [LARGE SCALE GENOMIC DNA]</scope>
</reference>
<feature type="compositionally biased region" description="Basic and acidic residues" evidence="6">
    <location>
        <begin position="19"/>
        <end position="37"/>
    </location>
</feature>
<feature type="compositionally biased region" description="Gly residues" evidence="6">
    <location>
        <begin position="258"/>
        <end position="272"/>
    </location>
</feature>
<dbReference type="GO" id="GO:0042391">
    <property type="term" value="P:regulation of membrane potential"/>
    <property type="evidence" value="ECO:0007669"/>
    <property type="project" value="TreeGrafter"/>
</dbReference>
<dbReference type="SUPFAM" id="SSF49562">
    <property type="entry name" value="C2 domain (Calcium/lipid-binding domain, CaLB)"/>
    <property type="match status" value="2"/>
</dbReference>
<dbReference type="InterPro" id="IPR013083">
    <property type="entry name" value="Znf_RING/FYVE/PHD"/>
</dbReference>
<dbReference type="FunFam" id="2.60.40.150:FF:000202">
    <property type="entry name" value="Uncharacterized protein, isoform B"/>
    <property type="match status" value="1"/>
</dbReference>
<evidence type="ECO:0000256" key="6">
    <source>
        <dbReference type="SAM" id="MobiDB-lite"/>
    </source>
</evidence>
<keyword evidence="1 5" id="KW-0479">Metal-binding</keyword>
<dbReference type="Pfam" id="PF00595">
    <property type="entry name" value="PDZ"/>
    <property type="match status" value="1"/>
</dbReference>
<evidence type="ECO:0008006" key="12">
    <source>
        <dbReference type="Google" id="ProtNLM"/>
    </source>
</evidence>
<feature type="compositionally biased region" description="Polar residues" evidence="6">
    <location>
        <begin position="835"/>
        <end position="845"/>
    </location>
</feature>
<dbReference type="GO" id="GO:0048167">
    <property type="term" value="P:regulation of synaptic plasticity"/>
    <property type="evidence" value="ECO:0007669"/>
    <property type="project" value="TreeGrafter"/>
</dbReference>
<dbReference type="EMBL" id="BLKM01000742">
    <property type="protein sequence ID" value="GFG38060.1"/>
    <property type="molecule type" value="Genomic_DNA"/>
</dbReference>
<dbReference type="GO" id="GO:0050806">
    <property type="term" value="P:positive regulation of synaptic transmission"/>
    <property type="evidence" value="ECO:0007669"/>
    <property type="project" value="TreeGrafter"/>
</dbReference>
<feature type="region of interest" description="Disordered" evidence="6">
    <location>
        <begin position="358"/>
        <end position="391"/>
    </location>
</feature>
<dbReference type="Pfam" id="PF00168">
    <property type="entry name" value="C2"/>
    <property type="match status" value="2"/>
</dbReference>
<dbReference type="SMART" id="SM00239">
    <property type="entry name" value="C2"/>
    <property type="match status" value="2"/>
</dbReference>
<dbReference type="PROSITE" id="PS50106">
    <property type="entry name" value="PDZ"/>
    <property type="match status" value="1"/>
</dbReference>
<keyword evidence="3" id="KW-0770">Synapse</keyword>
<feature type="domain" description="RING-type" evidence="8">
    <location>
        <begin position="47"/>
        <end position="95"/>
    </location>
</feature>
<dbReference type="OrthoDB" id="10059918at2759"/>
<comment type="caution">
    <text evidence="10">The sequence shown here is derived from an EMBL/GenBank/DDBJ whole genome shotgun (WGS) entry which is preliminary data.</text>
</comment>
<dbReference type="InterPro" id="IPR001841">
    <property type="entry name" value="Znf_RING"/>
</dbReference>
<dbReference type="InterPro" id="IPR039032">
    <property type="entry name" value="Rim-like"/>
</dbReference>
<name>A0A6L2Q2B2_COPFO</name>
<feature type="compositionally biased region" description="Polar residues" evidence="6">
    <location>
        <begin position="358"/>
        <end position="370"/>
    </location>
</feature>
<dbReference type="SUPFAM" id="SSF50156">
    <property type="entry name" value="PDZ domain-like"/>
    <property type="match status" value="1"/>
</dbReference>
<dbReference type="GO" id="GO:0048791">
    <property type="term" value="P:calcium ion-regulated exocytosis of neurotransmitter"/>
    <property type="evidence" value="ECO:0007669"/>
    <property type="project" value="TreeGrafter"/>
</dbReference>
<dbReference type="Proteomes" id="UP000502823">
    <property type="component" value="Unassembled WGS sequence"/>
</dbReference>
<evidence type="ECO:0000256" key="2">
    <source>
        <dbReference type="ARBA" id="ARBA00022833"/>
    </source>
</evidence>
<feature type="region of interest" description="Disordered" evidence="6">
    <location>
        <begin position="562"/>
        <end position="597"/>
    </location>
</feature>
<feature type="region of interest" description="Disordered" evidence="6">
    <location>
        <begin position="134"/>
        <end position="275"/>
    </location>
</feature>
<evidence type="ECO:0000259" key="9">
    <source>
        <dbReference type="PROSITE" id="PS50106"/>
    </source>
</evidence>
<sequence>TKLSPARQPAAPDPASTPTDDKTTQPAKTEDKQKTEPAKPPCRTGACRVCLKSFKPNDFFRTCFECQQKVCEDCASYSKLDENQDESTWRCSICRRKMQSRAQPVIQQDSTDSLLDVPMLEVLQRRHSDVKINPASAGMRGLGAGLAPPRSPELRRHSDVSPASLKELEKVAGERREELRWEREMEWRQHGKRESSSRDDSDHNGRGRASPASKPPTVTVGSDDADAEGDAWRRRQGRSRRMSRVTRQHSYDDEIKTGSGGGVSQSGGGDPGLGLPVQLPRRASAYDVYAVRSGDPGGGGGLNPAAMAAAVANVCRQQQQQQQQSQQSSGRFKGISINCCFSLACFQLTVSVAAFDTSASPLSPEGSSGSAPGLVVDEDRRTRRRGSQLPDLSAIQARIPAARPTAVPPRAMDDLCGGETVRRQASVTDGEAIKIVIHDVDSDSDFSTRPGTKRRVVLRRDPSEKAHRTRGFGMRVVGGKPRSDGRSFAYIVWTVPGGPAEKGGLKQGDKVLEWDGVPLVDLNFEEVCAVMDRTGEVAELLVEHGSDLRMCDLLDDPCALVSGPRKSQQGESLGMQLESEQEKTPTSPTRRKLPKTPEQLAREKAVSGRVQLQVFYHDEKQELVVSVLAADDLATREDTGFGTLPEAYVKLRLMPVTNDQCCAKSDVTEPTQNPIWNATFDFPNVPGEELMDKTIEVTLWDYCPDRDSVFLGECTVEMQKAFLEDRPVWYRLEDPHQLRGGGKTPHSSPRSSLANEVAQRLLRKTEFGQQRSFSDDKDSDEKGSSPELNFLHPDHAWLALGSTSSSRRGSSQSEQLEVETYQLGRDFSRSLPGSRRSSFQSGQNVSEKDPELPPPSYSKERRRSSCTRGRDPDEILRSLKAVKGELGRTMSLSGDKRMLRRDGTVAGGTILGDGDVRLLPEVILGPGQIHPRGYRLTSGHYGEIKLGLLMTKGQLEVEVLCARNIACEARESMPDTYVKTYLRDGDRWLQKRKTRVVRHSSDPEYRQTLRYSACDVLGRSLLVMLWERQKGFEHNQGLGGAEVALDKIQLTHLTIGWYPLFPIHSLGSDSNDSP</sequence>
<dbReference type="PROSITE" id="PS50004">
    <property type="entry name" value="C2"/>
    <property type="match status" value="2"/>
</dbReference>
<dbReference type="InterPro" id="IPR035892">
    <property type="entry name" value="C2_domain_sf"/>
</dbReference>
<comment type="subcellular location">
    <subcellularLocation>
        <location evidence="4">Synapse</location>
    </subcellularLocation>
</comment>
<organism evidence="10 11">
    <name type="scientific">Coptotermes formosanus</name>
    <name type="common">Formosan subterranean termite</name>
    <dbReference type="NCBI Taxonomy" id="36987"/>
    <lineage>
        <taxon>Eukaryota</taxon>
        <taxon>Metazoa</taxon>
        <taxon>Ecdysozoa</taxon>
        <taxon>Arthropoda</taxon>
        <taxon>Hexapoda</taxon>
        <taxon>Insecta</taxon>
        <taxon>Pterygota</taxon>
        <taxon>Neoptera</taxon>
        <taxon>Polyneoptera</taxon>
        <taxon>Dictyoptera</taxon>
        <taxon>Blattodea</taxon>
        <taxon>Blattoidea</taxon>
        <taxon>Termitoidae</taxon>
        <taxon>Rhinotermitidae</taxon>
        <taxon>Coptotermes</taxon>
    </lineage>
</organism>
<feature type="domain" description="C2" evidence="7">
    <location>
        <begin position="940"/>
        <end position="1058"/>
    </location>
</feature>
<feature type="region of interest" description="Disordered" evidence="6">
    <location>
        <begin position="764"/>
        <end position="790"/>
    </location>
</feature>
<dbReference type="InterPro" id="IPR000008">
    <property type="entry name" value="C2_dom"/>
</dbReference>
<dbReference type="AlphaFoldDB" id="A0A6L2Q2B2"/>
<evidence type="ECO:0000313" key="11">
    <source>
        <dbReference type="Proteomes" id="UP000502823"/>
    </source>
</evidence>
<keyword evidence="1 5" id="KW-0863">Zinc-finger</keyword>
<protein>
    <recommendedName>
        <fullName evidence="12">Regulating synaptic membrane exocytosis protein 1</fullName>
    </recommendedName>
</protein>
<dbReference type="InterPro" id="IPR011011">
    <property type="entry name" value="Znf_FYVE_PHD"/>
</dbReference>
<feature type="domain" description="C2" evidence="7">
    <location>
        <begin position="606"/>
        <end position="730"/>
    </location>
</feature>
<feature type="compositionally biased region" description="Polar residues" evidence="6">
    <location>
        <begin position="745"/>
        <end position="754"/>
    </location>
</feature>
<keyword evidence="11" id="KW-1185">Reference proteome</keyword>
<dbReference type="PANTHER" id="PTHR12157:SF24">
    <property type="entry name" value="FIFE, ISOFORM D"/>
    <property type="match status" value="1"/>
</dbReference>
<dbReference type="InParanoid" id="A0A6L2Q2B2"/>
<proteinExistence type="predicted"/>
<dbReference type="GO" id="GO:0048788">
    <property type="term" value="C:cytoskeleton of presynaptic active zone"/>
    <property type="evidence" value="ECO:0007669"/>
    <property type="project" value="TreeGrafter"/>
</dbReference>
<dbReference type="GO" id="GO:0044325">
    <property type="term" value="F:transmembrane transporter binding"/>
    <property type="evidence" value="ECO:0007669"/>
    <property type="project" value="TreeGrafter"/>
</dbReference>
<dbReference type="GO" id="GO:0031267">
    <property type="term" value="F:small GTPase binding"/>
    <property type="evidence" value="ECO:0007669"/>
    <property type="project" value="InterPro"/>
</dbReference>
<feature type="compositionally biased region" description="Basic and acidic residues" evidence="6">
    <location>
        <begin position="166"/>
        <end position="205"/>
    </location>
</feature>
<feature type="compositionally biased region" description="Basic residues" evidence="6">
    <location>
        <begin position="234"/>
        <end position="247"/>
    </location>
</feature>
<dbReference type="PANTHER" id="PTHR12157">
    <property type="entry name" value="REGULATING SYNAPTIC MEMBRANE EXOCYTOSIS PROTEIN"/>
    <property type="match status" value="1"/>
</dbReference>
<feature type="region of interest" description="Disordered" evidence="6">
    <location>
        <begin position="736"/>
        <end position="755"/>
    </location>
</feature>
<evidence type="ECO:0000256" key="4">
    <source>
        <dbReference type="ARBA" id="ARBA00034103"/>
    </source>
</evidence>